<accession>A0ABX5ELA9</accession>
<dbReference type="RefSeq" id="WP_106343008.1">
    <property type="nucleotide sequence ID" value="NZ_PVTZ01000012.1"/>
</dbReference>
<dbReference type="InterPro" id="IPR001387">
    <property type="entry name" value="Cro/C1-type_HTH"/>
</dbReference>
<dbReference type="Proteomes" id="UP000238836">
    <property type="component" value="Unassembled WGS sequence"/>
</dbReference>
<dbReference type="InterPro" id="IPR010982">
    <property type="entry name" value="Lambda_DNA-bd_dom_sf"/>
</dbReference>
<dbReference type="CDD" id="cd00093">
    <property type="entry name" value="HTH_XRE"/>
    <property type="match status" value="1"/>
</dbReference>
<evidence type="ECO:0000313" key="2">
    <source>
        <dbReference type="Proteomes" id="UP000238836"/>
    </source>
</evidence>
<keyword evidence="2" id="KW-1185">Reference proteome</keyword>
<comment type="caution">
    <text evidence="1">The sequence shown here is derived from an EMBL/GenBank/DDBJ whole genome shotgun (WGS) entry which is preliminary data.</text>
</comment>
<protein>
    <recommendedName>
        <fullName evidence="3">Cro/C1-type helix-turn-helix DNA-binding protein</fullName>
    </recommendedName>
</protein>
<dbReference type="EMBL" id="PVTZ01000012">
    <property type="protein sequence ID" value="PRZ12662.1"/>
    <property type="molecule type" value="Genomic_DNA"/>
</dbReference>
<reference evidence="1 2" key="1">
    <citation type="submission" date="2018-03" db="EMBL/GenBank/DDBJ databases">
        <title>Genomic Encyclopedia of Archaeal and Bacterial Type Strains, Phase II (KMG-II): from individual species to whole genera.</title>
        <authorList>
            <person name="Goeker M."/>
        </authorList>
    </citation>
    <scope>NUCLEOTIDE SEQUENCE [LARGE SCALE GENOMIC DNA]</scope>
    <source>
        <strain evidence="1 2">RHA1</strain>
    </source>
</reference>
<dbReference type="SUPFAM" id="SSF47413">
    <property type="entry name" value="lambda repressor-like DNA-binding domains"/>
    <property type="match status" value="1"/>
</dbReference>
<sequence>MNNKRLTILMTRRDLDVLCSLLSITRRELAKRVGYSESHISHSRKREIPARMSRKIAERFGLTDSHVLELRRLQTLFDSITKAEGEGE</sequence>
<name>A0ABX5ELA9_9BACL</name>
<evidence type="ECO:0000313" key="1">
    <source>
        <dbReference type="EMBL" id="PRZ12662.1"/>
    </source>
</evidence>
<evidence type="ECO:0008006" key="3">
    <source>
        <dbReference type="Google" id="ProtNLM"/>
    </source>
</evidence>
<proteinExistence type="predicted"/>
<gene>
    <name evidence="1" type="ORF">CLV36_11259</name>
</gene>
<organism evidence="1 2">
    <name type="scientific">Laceyella sediminis</name>
    <dbReference type="NCBI Taxonomy" id="573074"/>
    <lineage>
        <taxon>Bacteria</taxon>
        <taxon>Bacillati</taxon>
        <taxon>Bacillota</taxon>
        <taxon>Bacilli</taxon>
        <taxon>Bacillales</taxon>
        <taxon>Thermoactinomycetaceae</taxon>
        <taxon>Laceyella</taxon>
    </lineage>
</organism>